<name>A0A455ST67_9CHLR</name>
<dbReference type="InterPro" id="IPR029063">
    <property type="entry name" value="SAM-dependent_MTases_sf"/>
</dbReference>
<dbReference type="PANTHER" id="PTHR43167">
    <property type="entry name" value="PUTATIVE (AFU_ORTHOLOGUE AFUA_6G01830)-RELATED"/>
    <property type="match status" value="1"/>
</dbReference>
<sequence>MMLDMVVTPPAILQSIEAETLALGFTRSCKYQTGSLLRMLAATKPGGMLLELGTGTGCGSAWLLEGMNRTARLISVEQEERYSLVAQRLLGTDRRATFLVQDAADFLRVQKPASFDLIFADTTAGKFMLLAETLALLKPGGLYVIDDLTPQEDWERDMPGHTERVEALVETLERRADLLLTRMNWSSGLIVAARPG</sequence>
<organism evidence="1">
    <name type="scientific">Thermosporothrix sp. COM3</name>
    <dbReference type="NCBI Taxonomy" id="2490863"/>
    <lineage>
        <taxon>Bacteria</taxon>
        <taxon>Bacillati</taxon>
        <taxon>Chloroflexota</taxon>
        <taxon>Ktedonobacteria</taxon>
        <taxon>Ktedonobacterales</taxon>
        <taxon>Thermosporotrichaceae</taxon>
        <taxon>Thermosporothrix</taxon>
    </lineage>
</organism>
<proteinExistence type="predicted"/>
<evidence type="ECO:0000313" key="1">
    <source>
        <dbReference type="EMBL" id="BBH90331.1"/>
    </source>
</evidence>
<evidence type="ECO:0008006" key="2">
    <source>
        <dbReference type="Google" id="ProtNLM"/>
    </source>
</evidence>
<gene>
    <name evidence="1" type="ORF">KTC_50820</name>
</gene>
<dbReference type="SUPFAM" id="SSF53335">
    <property type="entry name" value="S-adenosyl-L-methionine-dependent methyltransferases"/>
    <property type="match status" value="1"/>
</dbReference>
<dbReference type="AlphaFoldDB" id="A0A455ST67"/>
<accession>A0A455ST67</accession>
<protein>
    <recommendedName>
        <fullName evidence="2">O-methyltransferase</fullName>
    </recommendedName>
</protein>
<dbReference type="Pfam" id="PF13578">
    <property type="entry name" value="Methyltransf_24"/>
    <property type="match status" value="1"/>
</dbReference>
<dbReference type="CDD" id="cd02440">
    <property type="entry name" value="AdoMet_MTases"/>
    <property type="match status" value="1"/>
</dbReference>
<dbReference type="PANTHER" id="PTHR43167:SF1">
    <property type="entry name" value="PUTATIVE (AFU_ORTHOLOGUE AFUA_6G01830)-RELATED"/>
    <property type="match status" value="1"/>
</dbReference>
<dbReference type="Gene3D" id="3.40.50.150">
    <property type="entry name" value="Vaccinia Virus protein VP39"/>
    <property type="match status" value="1"/>
</dbReference>
<reference evidence="1" key="1">
    <citation type="submission" date="2018-12" db="EMBL/GenBank/DDBJ databases">
        <title>Novel natural products biosynthetic potential of the class Ktedonobacteria.</title>
        <authorList>
            <person name="Zheng Y."/>
            <person name="Saitou A."/>
            <person name="Wang C.M."/>
            <person name="Toyoda A."/>
            <person name="Minakuchi Y."/>
            <person name="Sekiguchi Y."/>
            <person name="Ueda K."/>
            <person name="Takano H."/>
            <person name="Sakai Y."/>
            <person name="Yokota A."/>
            <person name="Yabe S."/>
        </authorList>
    </citation>
    <scope>NUCLEOTIDE SEQUENCE</scope>
    <source>
        <strain evidence="1">COM3</strain>
    </source>
</reference>
<dbReference type="EMBL" id="AP019376">
    <property type="protein sequence ID" value="BBH90331.1"/>
    <property type="molecule type" value="Genomic_DNA"/>
</dbReference>